<dbReference type="AlphaFoldDB" id="A0A011Q4M0"/>
<gene>
    <name evidence="3" type="ORF">AW11_04029</name>
</gene>
<sequence length="149" mass="14627">MALVHGFPSRRSVLALLGFLAACAGVGQQAGEMGVRTGVVEQIVDVPLPTSHHAGVGAVVGGLAGLSVGSLIGAGSGRDVAMVLAAVGGAVAGNEVEKTHAQPVPGQQIVVRTGSGILISVTQPGVAGLRKGQVVYVEGHGDGARVVAR</sequence>
<feature type="transmembrane region" description="Helical" evidence="1">
    <location>
        <begin position="53"/>
        <end position="74"/>
    </location>
</feature>
<keyword evidence="1" id="KW-1133">Transmembrane helix</keyword>
<comment type="caution">
    <text evidence="3">The sequence shown here is derived from an EMBL/GenBank/DDBJ whole genome shotgun (WGS) entry which is preliminary data.</text>
</comment>
<reference evidence="3" key="1">
    <citation type="submission" date="2014-02" db="EMBL/GenBank/DDBJ databases">
        <title>Expanding our view of genomic diversity in Candidatus Accumulibacter clades.</title>
        <authorList>
            <person name="Skennerton C.T."/>
            <person name="Barr J.J."/>
            <person name="Slater F.R."/>
            <person name="Bond P.L."/>
            <person name="Tyson G.W."/>
        </authorList>
    </citation>
    <scope>NUCLEOTIDE SEQUENCE [LARGE SCALE GENOMIC DNA]</scope>
</reference>
<keyword evidence="2" id="KW-0732">Signal</keyword>
<proteinExistence type="predicted"/>
<accession>A0A011Q4M0</accession>
<name>A0A011Q4M0_ACCRE</name>
<protein>
    <recommendedName>
        <fullName evidence="5">17 kDa surface antigen</fullName>
    </recommendedName>
</protein>
<feature type="signal peptide" evidence="2">
    <location>
        <begin position="1"/>
        <end position="24"/>
    </location>
</feature>
<dbReference type="STRING" id="1454004.AW11_04029"/>
<dbReference type="Proteomes" id="UP000022141">
    <property type="component" value="Unassembled WGS sequence"/>
</dbReference>
<organism evidence="3 4">
    <name type="scientific">Accumulibacter regalis</name>
    <dbReference type="NCBI Taxonomy" id="522306"/>
    <lineage>
        <taxon>Bacteria</taxon>
        <taxon>Pseudomonadati</taxon>
        <taxon>Pseudomonadota</taxon>
        <taxon>Betaproteobacteria</taxon>
        <taxon>Candidatus Accumulibacter</taxon>
    </lineage>
</organism>
<evidence type="ECO:0000256" key="1">
    <source>
        <dbReference type="SAM" id="Phobius"/>
    </source>
</evidence>
<keyword evidence="1" id="KW-0812">Transmembrane</keyword>
<dbReference type="EMBL" id="JEMY01000076">
    <property type="protein sequence ID" value="EXI84080.1"/>
    <property type="molecule type" value="Genomic_DNA"/>
</dbReference>
<keyword evidence="4" id="KW-1185">Reference proteome</keyword>
<evidence type="ECO:0000313" key="4">
    <source>
        <dbReference type="Proteomes" id="UP000022141"/>
    </source>
</evidence>
<dbReference type="PATRIC" id="fig|1454004.3.peg.4137"/>
<evidence type="ECO:0000256" key="2">
    <source>
        <dbReference type="SAM" id="SignalP"/>
    </source>
</evidence>
<evidence type="ECO:0008006" key="5">
    <source>
        <dbReference type="Google" id="ProtNLM"/>
    </source>
</evidence>
<feature type="chain" id="PRO_5001461950" description="17 kDa surface antigen" evidence="2">
    <location>
        <begin position="25"/>
        <end position="149"/>
    </location>
</feature>
<evidence type="ECO:0000313" key="3">
    <source>
        <dbReference type="EMBL" id="EXI84080.1"/>
    </source>
</evidence>
<keyword evidence="1" id="KW-0472">Membrane</keyword>
<dbReference type="eggNOG" id="COG3133">
    <property type="taxonomic scope" value="Bacteria"/>
</dbReference>